<dbReference type="InterPro" id="IPR032421">
    <property type="entry name" value="PMT_4TMC"/>
</dbReference>
<evidence type="ECO:0000313" key="14">
    <source>
        <dbReference type="Proteomes" id="UP000324585"/>
    </source>
</evidence>
<keyword evidence="4" id="KW-0328">Glycosyltransferase</keyword>
<feature type="transmembrane region" description="Helical" evidence="10">
    <location>
        <begin position="289"/>
        <end position="307"/>
    </location>
</feature>
<evidence type="ECO:0000256" key="6">
    <source>
        <dbReference type="ARBA" id="ARBA00022692"/>
    </source>
</evidence>
<feature type="transmembrane region" description="Helical" evidence="10">
    <location>
        <begin position="169"/>
        <end position="189"/>
    </location>
</feature>
<feature type="region of interest" description="Disordered" evidence="9">
    <location>
        <begin position="40"/>
        <end position="73"/>
    </location>
</feature>
<evidence type="ECO:0000256" key="5">
    <source>
        <dbReference type="ARBA" id="ARBA00022679"/>
    </source>
</evidence>
<evidence type="ECO:0000256" key="4">
    <source>
        <dbReference type="ARBA" id="ARBA00022676"/>
    </source>
</evidence>
<dbReference type="UniPathway" id="UPA00378"/>
<gene>
    <name evidence="13" type="ORF">FVE85_0868</name>
</gene>
<evidence type="ECO:0000313" key="13">
    <source>
        <dbReference type="EMBL" id="KAA8497139.1"/>
    </source>
</evidence>
<feature type="domain" description="ArnT-like N-terminal" evidence="11">
    <location>
        <begin position="122"/>
        <end position="308"/>
    </location>
</feature>
<dbReference type="Proteomes" id="UP000324585">
    <property type="component" value="Unassembled WGS sequence"/>
</dbReference>
<feature type="transmembrane region" description="Helical" evidence="10">
    <location>
        <begin position="83"/>
        <end position="104"/>
    </location>
</feature>
<evidence type="ECO:0000256" key="9">
    <source>
        <dbReference type="SAM" id="MobiDB-lite"/>
    </source>
</evidence>
<evidence type="ECO:0000259" key="11">
    <source>
        <dbReference type="Pfam" id="PF02366"/>
    </source>
</evidence>
<comment type="pathway">
    <text evidence="2">Protein modification; protein glycosylation.</text>
</comment>
<feature type="transmembrane region" description="Helical" evidence="10">
    <location>
        <begin position="225"/>
        <end position="243"/>
    </location>
</feature>
<comment type="similarity">
    <text evidence="3">Belongs to the glycosyltransferase 39 family.</text>
</comment>
<dbReference type="Pfam" id="PF16192">
    <property type="entry name" value="PMT_4TMC"/>
    <property type="match status" value="1"/>
</dbReference>
<feature type="transmembrane region" description="Helical" evidence="10">
    <location>
        <begin position="314"/>
        <end position="334"/>
    </location>
</feature>
<feature type="transmembrane region" description="Helical" evidence="10">
    <location>
        <begin position="492"/>
        <end position="513"/>
    </location>
</feature>
<dbReference type="InterPro" id="IPR027005">
    <property type="entry name" value="PMT-like"/>
</dbReference>
<dbReference type="PANTHER" id="PTHR10050">
    <property type="entry name" value="DOLICHYL-PHOSPHATE-MANNOSE--PROTEIN MANNOSYLTRANSFERASE"/>
    <property type="match status" value="1"/>
</dbReference>
<feature type="domain" description="Protein O-mannosyl-transferase C-terminal four TM" evidence="12">
    <location>
        <begin position="422"/>
        <end position="589"/>
    </location>
</feature>
<comment type="caution">
    <text evidence="13">The sequence shown here is derived from an EMBL/GenBank/DDBJ whole genome shotgun (WGS) entry which is preliminary data.</text>
</comment>
<accession>A0A5J4YZT7</accession>
<dbReference type="Pfam" id="PF02366">
    <property type="entry name" value="PMT"/>
    <property type="match status" value="1"/>
</dbReference>
<dbReference type="EMBL" id="VRMN01000002">
    <property type="protein sequence ID" value="KAA8497139.1"/>
    <property type="molecule type" value="Genomic_DNA"/>
</dbReference>
<evidence type="ECO:0000256" key="1">
    <source>
        <dbReference type="ARBA" id="ARBA00004127"/>
    </source>
</evidence>
<dbReference type="GO" id="GO:0000030">
    <property type="term" value="F:mannosyltransferase activity"/>
    <property type="evidence" value="ECO:0007669"/>
    <property type="project" value="InterPro"/>
</dbReference>
<keyword evidence="8 10" id="KW-0472">Membrane</keyword>
<sequence>MIDLSMLHARWTVSATSIGIDSGTRVGSLGLRMQANTQAEDSVAVAPKDAKNGVPAGGPGAGRPRAPNPRVVNPPPSNAGFEVVLDGALAMLVCLVTIAMRAVWLQYPMILGAEKAVIDQAAALSDHVFDFNVHPPLARVLQAGMIRYMHFVAELAQVPSFDLQEANVIALRAVNLGLGGFAAAALFLLARLLGISRVCSLLAASFAVLDPMHAILSRTALTREMLGTVLVQCSFLLLLWFLRGVRRDHLDDRSNKRVSKAGRIIRRLFLIACLAAVCAQALLTTWSGGSGIFLFVVIGFFGIWPFVYRPLPMYEIAFGKLVFATMYVITYALFMSNTRCVPEEAVDTIRRQFSLQFRSGLVDCSAADDEAIAQKFGSVLDVHFPLNLDALEWVTRGSYEYHDFLARNVSQRTALSGPRDVVWYSWILNLNNASIHTESVLSSKGDVESRVHGVFNPVMSASVGFLGFVFVFTAVIVGRLRKSVDARILAPLVPRLSIGAVLCLGWLASMLPFFTVFKGGPAFEYFPALFFAQLLTALTVDLMGRPIHVVVSIMLMWMQVLCYGAYAPWIYALPLRRGLHQMLAIVPNWWSYIDNSGA</sequence>
<feature type="transmembrane region" description="Helical" evidence="10">
    <location>
        <begin position="458"/>
        <end position="480"/>
    </location>
</feature>
<evidence type="ECO:0000259" key="12">
    <source>
        <dbReference type="Pfam" id="PF16192"/>
    </source>
</evidence>
<keyword evidence="5" id="KW-0808">Transferase</keyword>
<feature type="compositionally biased region" description="Low complexity" evidence="9">
    <location>
        <begin position="62"/>
        <end position="71"/>
    </location>
</feature>
<dbReference type="AlphaFoldDB" id="A0A5J4YZT7"/>
<evidence type="ECO:0000256" key="2">
    <source>
        <dbReference type="ARBA" id="ARBA00004922"/>
    </source>
</evidence>
<keyword evidence="6 10" id="KW-0812">Transmembrane</keyword>
<reference evidence="14" key="1">
    <citation type="journal article" date="2019" name="Nat. Commun.">
        <title>Expansion of phycobilisome linker gene families in mesophilic red algae.</title>
        <authorList>
            <person name="Lee J."/>
            <person name="Kim D."/>
            <person name="Bhattacharya D."/>
            <person name="Yoon H.S."/>
        </authorList>
    </citation>
    <scope>NUCLEOTIDE SEQUENCE [LARGE SCALE GENOMIC DNA]</scope>
    <source>
        <strain evidence="14">CCMP 1328</strain>
    </source>
</reference>
<name>A0A5J4YZT7_PORPP</name>
<dbReference type="GO" id="GO:0006493">
    <property type="term" value="P:protein O-linked glycosylation"/>
    <property type="evidence" value="ECO:0007669"/>
    <property type="project" value="InterPro"/>
</dbReference>
<feature type="transmembrane region" description="Helical" evidence="10">
    <location>
        <begin position="549"/>
        <end position="572"/>
    </location>
</feature>
<evidence type="ECO:0000256" key="10">
    <source>
        <dbReference type="SAM" id="Phobius"/>
    </source>
</evidence>
<dbReference type="GO" id="GO:0012505">
    <property type="term" value="C:endomembrane system"/>
    <property type="evidence" value="ECO:0007669"/>
    <property type="project" value="UniProtKB-SubCell"/>
</dbReference>
<comment type="subcellular location">
    <subcellularLocation>
        <location evidence="1">Endomembrane system</location>
        <topology evidence="1">Multi-pass membrane protein</topology>
    </subcellularLocation>
</comment>
<evidence type="ECO:0000256" key="7">
    <source>
        <dbReference type="ARBA" id="ARBA00022989"/>
    </source>
</evidence>
<dbReference type="GO" id="GO:0016020">
    <property type="term" value="C:membrane"/>
    <property type="evidence" value="ECO:0007669"/>
    <property type="project" value="InterPro"/>
</dbReference>
<keyword evidence="7 10" id="KW-1133">Transmembrane helix</keyword>
<protein>
    <submittedName>
        <fullName evidence="13">Uncharacterized protein</fullName>
    </submittedName>
</protein>
<evidence type="ECO:0000256" key="8">
    <source>
        <dbReference type="ARBA" id="ARBA00023136"/>
    </source>
</evidence>
<proteinExistence type="inferred from homology"/>
<dbReference type="InterPro" id="IPR003342">
    <property type="entry name" value="ArnT-like_N"/>
</dbReference>
<organism evidence="13 14">
    <name type="scientific">Porphyridium purpureum</name>
    <name type="common">Red alga</name>
    <name type="synonym">Porphyridium cruentum</name>
    <dbReference type="NCBI Taxonomy" id="35688"/>
    <lineage>
        <taxon>Eukaryota</taxon>
        <taxon>Rhodophyta</taxon>
        <taxon>Bangiophyceae</taxon>
        <taxon>Porphyridiales</taxon>
        <taxon>Porphyridiaceae</taxon>
        <taxon>Porphyridium</taxon>
    </lineage>
</organism>
<feature type="transmembrane region" description="Helical" evidence="10">
    <location>
        <begin position="264"/>
        <end position="283"/>
    </location>
</feature>
<evidence type="ECO:0000256" key="3">
    <source>
        <dbReference type="ARBA" id="ARBA00007222"/>
    </source>
</evidence>
<keyword evidence="14" id="KW-1185">Reference proteome</keyword>